<name>A0A9W8H5L2_9FUNG</name>
<gene>
    <name evidence="1" type="ORF">H4R18_004192</name>
</gene>
<dbReference type="OrthoDB" id="5565580at2759"/>
<proteinExistence type="predicted"/>
<organism evidence="1 2">
    <name type="scientific">Coemansia javaensis</name>
    <dbReference type="NCBI Taxonomy" id="2761396"/>
    <lineage>
        <taxon>Eukaryota</taxon>
        <taxon>Fungi</taxon>
        <taxon>Fungi incertae sedis</taxon>
        <taxon>Zoopagomycota</taxon>
        <taxon>Kickxellomycotina</taxon>
        <taxon>Kickxellomycetes</taxon>
        <taxon>Kickxellales</taxon>
        <taxon>Kickxellaceae</taxon>
        <taxon>Coemansia</taxon>
    </lineage>
</organism>
<keyword evidence="2" id="KW-1185">Reference proteome</keyword>
<evidence type="ECO:0000313" key="2">
    <source>
        <dbReference type="Proteomes" id="UP001140217"/>
    </source>
</evidence>
<evidence type="ECO:0000313" key="1">
    <source>
        <dbReference type="EMBL" id="KAJ2779127.1"/>
    </source>
</evidence>
<comment type="caution">
    <text evidence="1">The sequence shown here is derived from an EMBL/GenBank/DDBJ whole genome shotgun (WGS) entry which is preliminary data.</text>
</comment>
<accession>A0A9W8H5L2</accession>
<sequence length="244" mass="26907">MHTAAEVWTGIKELSIDIYADIFEFYNDNDDPVSVPRHRDDLNQTSAAVAATMPGVLRVNFGGDGDSPPVPHFQWPSNHSWLPFSTGEGTMTIEFPSLRALSVLSLTVLPEHITCTSLTWLEILPLTSADTMLGLLQRLPNLAVLKLWNLTLDDIQAAVSVPKPGEGCPVEPFDARLRILHICARRNEKRLKAPAPVVKYLLLKTPTLAEARLAGVSIKRIAKFVVMYSGQYPHLASIDFGSKL</sequence>
<dbReference type="AlphaFoldDB" id="A0A9W8H5L2"/>
<protein>
    <submittedName>
        <fullName evidence="1">Uncharacterized protein</fullName>
    </submittedName>
</protein>
<dbReference type="Proteomes" id="UP001140217">
    <property type="component" value="Unassembled WGS sequence"/>
</dbReference>
<dbReference type="EMBL" id="JANBUL010000192">
    <property type="protein sequence ID" value="KAJ2779127.1"/>
    <property type="molecule type" value="Genomic_DNA"/>
</dbReference>
<reference evidence="1" key="1">
    <citation type="submission" date="2022-07" db="EMBL/GenBank/DDBJ databases">
        <title>Phylogenomic reconstructions and comparative analyses of Kickxellomycotina fungi.</title>
        <authorList>
            <person name="Reynolds N.K."/>
            <person name="Stajich J.E."/>
            <person name="Barry K."/>
            <person name="Grigoriev I.V."/>
            <person name="Crous P."/>
            <person name="Smith M.E."/>
        </authorList>
    </citation>
    <scope>NUCLEOTIDE SEQUENCE</scope>
    <source>
        <strain evidence="1">NBRC 105414</strain>
    </source>
</reference>